<accession>A0A1G8JWP3</accession>
<evidence type="ECO:0008006" key="3">
    <source>
        <dbReference type="Google" id="ProtNLM"/>
    </source>
</evidence>
<dbReference type="EMBL" id="FNDZ01000002">
    <property type="protein sequence ID" value="SDI35527.1"/>
    <property type="molecule type" value="Genomic_DNA"/>
</dbReference>
<gene>
    <name evidence="1" type="ORF">SAMN05421804_102130</name>
</gene>
<organism evidence="1 2">
    <name type="scientific">Proteiniclasticum ruminis</name>
    <dbReference type="NCBI Taxonomy" id="398199"/>
    <lineage>
        <taxon>Bacteria</taxon>
        <taxon>Bacillati</taxon>
        <taxon>Bacillota</taxon>
        <taxon>Clostridia</taxon>
        <taxon>Eubacteriales</taxon>
        <taxon>Clostridiaceae</taxon>
        <taxon>Proteiniclasticum</taxon>
    </lineage>
</organism>
<evidence type="ECO:0000313" key="1">
    <source>
        <dbReference type="EMBL" id="SDI35527.1"/>
    </source>
</evidence>
<sequence>MTEKEALELSAEDKYHLTRQVITKYTLKNMLSYLCSLSGTSRSGYYRYFSKKGKESRRKREERKEELRKTIQNAYDFKR</sequence>
<dbReference type="AlphaFoldDB" id="A0A1G8JWP3"/>
<dbReference type="Proteomes" id="UP000183255">
    <property type="component" value="Unassembled WGS sequence"/>
</dbReference>
<proteinExistence type="predicted"/>
<reference evidence="1 2" key="1">
    <citation type="submission" date="2016-10" db="EMBL/GenBank/DDBJ databases">
        <authorList>
            <person name="de Groot N.N."/>
        </authorList>
    </citation>
    <scope>NUCLEOTIDE SEQUENCE [LARGE SCALE GENOMIC DNA]</scope>
    <source>
        <strain evidence="1 2">CGMCC 1.5058</strain>
    </source>
</reference>
<name>A0A1G8JWP3_9CLOT</name>
<evidence type="ECO:0000313" key="2">
    <source>
        <dbReference type="Proteomes" id="UP000183255"/>
    </source>
</evidence>
<protein>
    <recommendedName>
        <fullName evidence="3">Transposase</fullName>
    </recommendedName>
</protein>